<dbReference type="Pfam" id="PF01208">
    <property type="entry name" value="URO-D"/>
    <property type="match status" value="1"/>
</dbReference>
<dbReference type="SUPFAM" id="SSF51726">
    <property type="entry name" value="UROD/MetE-like"/>
    <property type="match status" value="1"/>
</dbReference>
<dbReference type="GO" id="GO:0004853">
    <property type="term" value="F:uroporphyrinogen decarboxylase activity"/>
    <property type="evidence" value="ECO:0007669"/>
    <property type="project" value="InterPro"/>
</dbReference>
<dbReference type="GO" id="GO:0006779">
    <property type="term" value="P:porphyrin-containing compound biosynthetic process"/>
    <property type="evidence" value="ECO:0007669"/>
    <property type="project" value="InterPro"/>
</dbReference>
<dbReference type="PANTHER" id="PTHR47099">
    <property type="entry name" value="METHYLCOBAMIDE:COM METHYLTRANSFERASE MTBA"/>
    <property type="match status" value="1"/>
</dbReference>
<evidence type="ECO:0000313" key="3">
    <source>
        <dbReference type="EMBL" id="NSJ50825.1"/>
    </source>
</evidence>
<evidence type="ECO:0000313" key="5">
    <source>
        <dbReference type="Proteomes" id="UP001299608"/>
    </source>
</evidence>
<reference evidence="3" key="2">
    <citation type="submission" date="2020-02" db="EMBL/GenBank/DDBJ databases">
        <authorList>
            <person name="Littmann E."/>
            <person name="Sorbara M."/>
        </authorList>
    </citation>
    <scope>NUCLEOTIDE SEQUENCE</scope>
    <source>
        <strain evidence="3">MSK.1.17</strain>
    </source>
</reference>
<evidence type="ECO:0000259" key="1">
    <source>
        <dbReference type="Pfam" id="PF01208"/>
    </source>
</evidence>
<feature type="domain" description="Uroporphyrinogen decarboxylase (URO-D)" evidence="1">
    <location>
        <begin position="57"/>
        <end position="318"/>
    </location>
</feature>
<accession>A0AAW5C533</accession>
<dbReference type="Proteomes" id="UP000669239">
    <property type="component" value="Unassembled WGS sequence"/>
</dbReference>
<comment type="caution">
    <text evidence="2">The sequence shown here is derived from an EMBL/GenBank/DDBJ whole genome shotgun (WGS) entry which is preliminary data.</text>
</comment>
<name>A0AAW5C533_9FIRM</name>
<dbReference type="Proteomes" id="UP001299608">
    <property type="component" value="Unassembled WGS sequence"/>
</dbReference>
<dbReference type="EMBL" id="JAAITT010000031">
    <property type="protein sequence ID" value="NSJ50825.1"/>
    <property type="molecule type" value="Genomic_DNA"/>
</dbReference>
<dbReference type="RefSeq" id="WP_117560561.1">
    <property type="nucleotide sequence ID" value="NZ_CAXTHN010000059.1"/>
</dbReference>
<evidence type="ECO:0000313" key="2">
    <source>
        <dbReference type="EMBL" id="MCG4748586.1"/>
    </source>
</evidence>
<dbReference type="EMBL" id="JAKNGE010000040">
    <property type="protein sequence ID" value="MCG4748586.1"/>
    <property type="molecule type" value="Genomic_DNA"/>
</dbReference>
<gene>
    <name evidence="3" type="ORF">G5B36_19245</name>
    <name evidence="2" type="ORF">L0N08_24540</name>
</gene>
<sequence>MTKRERVIAAIQQKDLDGIPSGFSLHFPEEKKHGEACVKAHLDFFHDTDTDICKIMNENLIPVFGTIHTPDDYNRLIPRMTMEDGFMKDQMALTKEILARCDKDVFTMGTLHGICASGIHPIEQSGVNYFAARQMQVDFLRWDEEKMLSAMQRITDVLCDLARSYIEAGLDSVYYASLGGEECFFTDDEFARWIKPFEIQVMKAIKDAGGYCFLHICKDGLNMERYRDYAPYADVVNWGVFEVPYDLEKGRELFGGKTLMGGLPNRHGVLVEGSDAQVEAEVKKVISDFGRKGLILGADCTLATEQDLDKVRLAARTARGC</sequence>
<dbReference type="Gene3D" id="3.20.20.210">
    <property type="match status" value="1"/>
</dbReference>
<organism evidence="2 5">
    <name type="scientific">Enterocloster aldenensis</name>
    <dbReference type="NCBI Taxonomy" id="358742"/>
    <lineage>
        <taxon>Bacteria</taxon>
        <taxon>Bacillati</taxon>
        <taxon>Bacillota</taxon>
        <taxon>Clostridia</taxon>
        <taxon>Lachnospirales</taxon>
        <taxon>Lachnospiraceae</taxon>
        <taxon>Enterocloster</taxon>
    </lineage>
</organism>
<dbReference type="InterPro" id="IPR000257">
    <property type="entry name" value="Uroporphyrinogen_deCOase"/>
</dbReference>
<dbReference type="AlphaFoldDB" id="A0AAW5C533"/>
<dbReference type="PANTHER" id="PTHR47099:SF1">
    <property type="entry name" value="METHYLCOBAMIDE:COM METHYLTRANSFERASE MTBA"/>
    <property type="match status" value="1"/>
</dbReference>
<keyword evidence="4" id="KW-1185">Reference proteome</keyword>
<evidence type="ECO:0000313" key="4">
    <source>
        <dbReference type="Proteomes" id="UP000669239"/>
    </source>
</evidence>
<protein>
    <submittedName>
        <fullName evidence="2">Uroporphyrinogen III decarboxylase</fullName>
    </submittedName>
</protein>
<proteinExistence type="predicted"/>
<reference evidence="3 4" key="1">
    <citation type="journal article" date="2020" name="Cell Host Microbe">
        <title>Functional and Genomic Variation between Human-Derived Isolates of Lachnospiraceae Reveals Inter- and Intra-Species Diversity.</title>
        <authorList>
            <person name="Sorbara M.T."/>
            <person name="Littmann E.R."/>
            <person name="Fontana E."/>
            <person name="Moody T.U."/>
            <person name="Kohout C.E."/>
            <person name="Gjonbalaj M."/>
            <person name="Eaton V."/>
            <person name="Seok R."/>
            <person name="Leiner I.M."/>
            <person name="Pamer E.G."/>
        </authorList>
    </citation>
    <scope>NUCLEOTIDE SEQUENCE [LARGE SCALE GENOMIC DNA]</scope>
    <source>
        <strain evidence="3 4">MSK.1.17</strain>
    </source>
</reference>
<dbReference type="InterPro" id="IPR038071">
    <property type="entry name" value="UROD/MetE-like_sf"/>
</dbReference>
<reference evidence="2" key="3">
    <citation type="submission" date="2022-01" db="EMBL/GenBank/DDBJ databases">
        <title>Collection of gut derived symbiotic bacterial strains cultured from healthy donors.</title>
        <authorList>
            <person name="Lin H."/>
            <person name="Kohout C."/>
            <person name="Waligurski E."/>
            <person name="Pamer E.G."/>
        </authorList>
    </citation>
    <scope>NUCLEOTIDE SEQUENCE</scope>
    <source>
        <strain evidence="2">DFI.6.55</strain>
    </source>
</reference>
<dbReference type="InterPro" id="IPR052024">
    <property type="entry name" value="Methanogen_methyltrans"/>
</dbReference>